<keyword evidence="7" id="KW-1185">Reference proteome</keyword>
<evidence type="ECO:0000256" key="1">
    <source>
        <dbReference type="ARBA" id="ARBA00022729"/>
    </source>
</evidence>
<feature type="domain" description="Spaetzle" evidence="5">
    <location>
        <begin position="119"/>
        <end position="210"/>
    </location>
</feature>
<dbReference type="AlphaFoldDB" id="A0ABD2NEK8"/>
<keyword evidence="1 4" id="KW-0732">Signal</keyword>
<dbReference type="InterPro" id="IPR032104">
    <property type="entry name" value="Spaetzle"/>
</dbReference>
<dbReference type="Proteomes" id="UP001516400">
    <property type="component" value="Unassembled WGS sequence"/>
</dbReference>
<dbReference type="InterPro" id="IPR052444">
    <property type="entry name" value="Spz/Toll_ligand-like"/>
</dbReference>
<evidence type="ECO:0000259" key="5">
    <source>
        <dbReference type="Pfam" id="PF16077"/>
    </source>
</evidence>
<accession>A0ABD2NEK8</accession>
<feature type="signal peptide" evidence="4">
    <location>
        <begin position="1"/>
        <end position="22"/>
    </location>
</feature>
<dbReference type="GO" id="GO:0005615">
    <property type="term" value="C:extracellular space"/>
    <property type="evidence" value="ECO:0007669"/>
    <property type="project" value="UniProtKB-ARBA"/>
</dbReference>
<evidence type="ECO:0000313" key="7">
    <source>
        <dbReference type="Proteomes" id="UP001516400"/>
    </source>
</evidence>
<sequence>MRISAPFITSFIFISQLYQALTHPGLSDTDWIDDPYGEELILSDNSRKSQSEYSHVRVSRSIEDILNKELPEKVPDYPKSEISEALAQSPVLKDLFQRIQVPRFSNRQAYDESSDGLKTVCEMEPSTRYPAKMMNLRKEEKYIVNHEGFYQPVYVEVCKQNKSALMDSLFPSITSQCEQKYIAQSLYVKGEGKSLRVDQFNIPCACICTVKPKS</sequence>
<dbReference type="Gene3D" id="2.10.90.10">
    <property type="entry name" value="Cystine-knot cytokines"/>
    <property type="match status" value="1"/>
</dbReference>
<evidence type="ECO:0000256" key="3">
    <source>
        <dbReference type="ARBA" id="ARBA00023180"/>
    </source>
</evidence>
<name>A0ABD2NEK8_9CUCU</name>
<reference evidence="6 7" key="1">
    <citation type="journal article" date="2021" name="BMC Biol.">
        <title>Horizontally acquired antibacterial genes associated with adaptive radiation of ladybird beetles.</title>
        <authorList>
            <person name="Li H.S."/>
            <person name="Tang X.F."/>
            <person name="Huang Y.H."/>
            <person name="Xu Z.Y."/>
            <person name="Chen M.L."/>
            <person name="Du X.Y."/>
            <person name="Qiu B.Y."/>
            <person name="Chen P.T."/>
            <person name="Zhang W."/>
            <person name="Slipinski A."/>
            <person name="Escalona H.E."/>
            <person name="Waterhouse R.M."/>
            <person name="Zwick A."/>
            <person name="Pang H."/>
        </authorList>
    </citation>
    <scope>NUCLEOTIDE SEQUENCE [LARGE SCALE GENOMIC DNA]</scope>
    <source>
        <strain evidence="6">SYSU2018</strain>
    </source>
</reference>
<dbReference type="InterPro" id="IPR029034">
    <property type="entry name" value="Cystine-knot_cytokine"/>
</dbReference>
<evidence type="ECO:0000313" key="6">
    <source>
        <dbReference type="EMBL" id="KAL3276969.1"/>
    </source>
</evidence>
<comment type="caution">
    <text evidence="6">The sequence shown here is derived from an EMBL/GenBank/DDBJ whole genome shotgun (WGS) entry which is preliminary data.</text>
</comment>
<dbReference type="SUPFAM" id="SSF57501">
    <property type="entry name" value="Cystine-knot cytokines"/>
    <property type="match status" value="1"/>
</dbReference>
<dbReference type="PANTHER" id="PTHR23199:SF12">
    <property type="entry name" value="NEUROTROPHIN 1-RELATED"/>
    <property type="match status" value="1"/>
</dbReference>
<evidence type="ECO:0000256" key="4">
    <source>
        <dbReference type="SAM" id="SignalP"/>
    </source>
</evidence>
<dbReference type="Pfam" id="PF16077">
    <property type="entry name" value="Spaetzle"/>
    <property type="match status" value="1"/>
</dbReference>
<feature type="chain" id="PRO_5044767928" description="Spaetzle domain-containing protein" evidence="4">
    <location>
        <begin position="23"/>
        <end position="214"/>
    </location>
</feature>
<keyword evidence="2" id="KW-1015">Disulfide bond</keyword>
<dbReference type="EMBL" id="JABFTP020000103">
    <property type="protein sequence ID" value="KAL3276969.1"/>
    <property type="molecule type" value="Genomic_DNA"/>
</dbReference>
<protein>
    <recommendedName>
        <fullName evidence="5">Spaetzle domain-containing protein</fullName>
    </recommendedName>
</protein>
<gene>
    <name evidence="6" type="ORF">HHI36_012332</name>
</gene>
<organism evidence="6 7">
    <name type="scientific">Cryptolaemus montrouzieri</name>
    <dbReference type="NCBI Taxonomy" id="559131"/>
    <lineage>
        <taxon>Eukaryota</taxon>
        <taxon>Metazoa</taxon>
        <taxon>Ecdysozoa</taxon>
        <taxon>Arthropoda</taxon>
        <taxon>Hexapoda</taxon>
        <taxon>Insecta</taxon>
        <taxon>Pterygota</taxon>
        <taxon>Neoptera</taxon>
        <taxon>Endopterygota</taxon>
        <taxon>Coleoptera</taxon>
        <taxon>Polyphaga</taxon>
        <taxon>Cucujiformia</taxon>
        <taxon>Coccinelloidea</taxon>
        <taxon>Coccinellidae</taxon>
        <taxon>Scymninae</taxon>
        <taxon>Scymnini</taxon>
        <taxon>Cryptolaemus</taxon>
    </lineage>
</organism>
<dbReference type="PANTHER" id="PTHR23199">
    <property type="entry name" value="NEUROTROPHIN 1-RELATED"/>
    <property type="match status" value="1"/>
</dbReference>
<proteinExistence type="predicted"/>
<evidence type="ECO:0000256" key="2">
    <source>
        <dbReference type="ARBA" id="ARBA00023157"/>
    </source>
</evidence>
<keyword evidence="3" id="KW-0325">Glycoprotein</keyword>